<dbReference type="EMBL" id="DWWU01000037">
    <property type="protein sequence ID" value="HJC15943.1"/>
    <property type="molecule type" value="Genomic_DNA"/>
</dbReference>
<feature type="chain" id="PRO_5039062821" evidence="2">
    <location>
        <begin position="27"/>
        <end position="265"/>
    </location>
</feature>
<gene>
    <name evidence="3" type="ORF">H9705_09000</name>
</gene>
<dbReference type="InterPro" id="IPR023833">
    <property type="entry name" value="Signal_pept_SipW-depend-type"/>
</dbReference>
<evidence type="ECO:0000256" key="2">
    <source>
        <dbReference type="SAM" id="SignalP"/>
    </source>
</evidence>
<name>A0A9D2SP09_9FIRM</name>
<feature type="region of interest" description="Disordered" evidence="1">
    <location>
        <begin position="219"/>
        <end position="265"/>
    </location>
</feature>
<comment type="caution">
    <text evidence="3">The sequence shown here is derived from an EMBL/GenBank/DDBJ whole genome shotgun (WGS) entry which is preliminary data.</text>
</comment>
<reference evidence="3" key="1">
    <citation type="journal article" date="2021" name="PeerJ">
        <title>Extensive microbial diversity within the chicken gut microbiome revealed by metagenomics and culture.</title>
        <authorList>
            <person name="Gilroy R."/>
            <person name="Ravi A."/>
            <person name="Getino M."/>
            <person name="Pursley I."/>
            <person name="Horton D.L."/>
            <person name="Alikhan N.F."/>
            <person name="Baker D."/>
            <person name="Gharbi K."/>
            <person name="Hall N."/>
            <person name="Watson M."/>
            <person name="Adriaenssens E.M."/>
            <person name="Foster-Nyarko E."/>
            <person name="Jarju S."/>
            <person name="Secka A."/>
            <person name="Antonio M."/>
            <person name="Oren A."/>
            <person name="Chaudhuri R.R."/>
            <person name="La Ragione R."/>
            <person name="Hildebrand F."/>
            <person name="Pallen M.J."/>
        </authorList>
    </citation>
    <scope>NUCLEOTIDE SEQUENCE</scope>
    <source>
        <strain evidence="3">CHK185-5351</strain>
    </source>
</reference>
<proteinExistence type="predicted"/>
<feature type="compositionally biased region" description="Acidic residues" evidence="1">
    <location>
        <begin position="234"/>
        <end position="265"/>
    </location>
</feature>
<organism evidence="3 4">
    <name type="scientific">Candidatus Fusicatenibacter intestinigallinarum</name>
    <dbReference type="NCBI Taxonomy" id="2838598"/>
    <lineage>
        <taxon>Bacteria</taxon>
        <taxon>Bacillati</taxon>
        <taxon>Bacillota</taxon>
        <taxon>Clostridia</taxon>
        <taxon>Lachnospirales</taxon>
        <taxon>Lachnospiraceae</taxon>
        <taxon>Fusicatenibacter</taxon>
    </lineage>
</organism>
<evidence type="ECO:0000313" key="3">
    <source>
        <dbReference type="EMBL" id="HJC15943.1"/>
    </source>
</evidence>
<protein>
    <submittedName>
        <fullName evidence="3">SipW-dependent-type signal peptide-containing protein</fullName>
    </submittedName>
</protein>
<feature type="signal peptide" evidence="2">
    <location>
        <begin position="1"/>
        <end position="26"/>
    </location>
</feature>
<evidence type="ECO:0000256" key="1">
    <source>
        <dbReference type="SAM" id="MobiDB-lite"/>
    </source>
</evidence>
<accession>A0A9D2SP09</accession>
<sequence length="265" mass="28731">MKKRRTAAMIGAGILCTLLTVGSTVAYLTDKDEVVNQFTVGRVEIEGKEPSYTPDPGGKTEDIVPTEVIPKDPQITNTGKNDAYVYVDVSIPIAKVITVDAQGKRLNGGSAAETELFTMNEVSSRWTLMYQKRTGDSMIYTYSYNEILAPQKTTLPLFQSVTFANIVEGQLEEKQLEVPVNFYAIQALNTGEGTNVVQQAADAWLKYVNQNDGQAGAAAASLSDVQTLQNEAGETPESEDSTGQNEEAEAAEQNEEAEAAEQEES</sequence>
<dbReference type="AlphaFoldDB" id="A0A9D2SP09"/>
<dbReference type="NCBIfam" id="TIGR04088">
    <property type="entry name" value="cognate_SipW"/>
    <property type="match status" value="1"/>
</dbReference>
<reference evidence="3" key="2">
    <citation type="submission" date="2021-04" db="EMBL/GenBank/DDBJ databases">
        <authorList>
            <person name="Gilroy R."/>
        </authorList>
    </citation>
    <scope>NUCLEOTIDE SEQUENCE</scope>
    <source>
        <strain evidence="3">CHK185-5351</strain>
    </source>
</reference>
<dbReference type="Proteomes" id="UP000823849">
    <property type="component" value="Unassembled WGS sequence"/>
</dbReference>
<keyword evidence="2" id="KW-0732">Signal</keyword>
<evidence type="ECO:0000313" key="4">
    <source>
        <dbReference type="Proteomes" id="UP000823849"/>
    </source>
</evidence>